<proteinExistence type="inferred from homology"/>
<reference evidence="7" key="1">
    <citation type="submission" date="2019-10" db="EMBL/GenBank/DDBJ databases">
        <title>Bird 10,000 Genomes (B10K) Project - Family phase.</title>
        <authorList>
            <person name="Zhang G."/>
        </authorList>
    </citation>
    <scope>NUCLEOTIDE SEQUENCE</scope>
    <source>
        <strain evidence="7">B10K-IZ-033-78</strain>
        <tissue evidence="7">Muscle</tissue>
    </source>
</reference>
<dbReference type="GO" id="GO:0048020">
    <property type="term" value="F:CCR chemokine receptor binding"/>
    <property type="evidence" value="ECO:0007669"/>
    <property type="project" value="TreeGrafter"/>
</dbReference>
<feature type="chain" id="PRO_5032963505" evidence="5">
    <location>
        <begin position="24"/>
        <end position="90"/>
    </location>
</feature>
<dbReference type="Gene3D" id="2.40.50.40">
    <property type="match status" value="1"/>
</dbReference>
<dbReference type="InterPro" id="IPR036048">
    <property type="entry name" value="Interleukin_8-like_sf"/>
</dbReference>
<dbReference type="GO" id="GO:0005615">
    <property type="term" value="C:extracellular space"/>
    <property type="evidence" value="ECO:0007669"/>
    <property type="project" value="UniProtKB-KW"/>
</dbReference>
<keyword evidence="3" id="KW-0202">Cytokine</keyword>
<dbReference type="InterPro" id="IPR001811">
    <property type="entry name" value="Chemokine_IL8-like_dom"/>
</dbReference>
<evidence type="ECO:0000256" key="5">
    <source>
        <dbReference type="SAM" id="SignalP"/>
    </source>
</evidence>
<keyword evidence="8" id="KW-1185">Reference proteome</keyword>
<feature type="signal peptide" evidence="5">
    <location>
        <begin position="1"/>
        <end position="23"/>
    </location>
</feature>
<dbReference type="InterPro" id="IPR039809">
    <property type="entry name" value="Chemokine_b/g/d"/>
</dbReference>
<evidence type="ECO:0000313" key="8">
    <source>
        <dbReference type="Proteomes" id="UP000640999"/>
    </source>
</evidence>
<dbReference type="GO" id="GO:0008009">
    <property type="term" value="F:chemokine activity"/>
    <property type="evidence" value="ECO:0007669"/>
    <property type="project" value="InterPro"/>
</dbReference>
<organism evidence="7 8">
    <name type="scientific">Chloropsis hardwickii</name>
    <dbReference type="NCBI Taxonomy" id="667144"/>
    <lineage>
        <taxon>Eukaryota</taxon>
        <taxon>Metazoa</taxon>
        <taxon>Chordata</taxon>
        <taxon>Craniata</taxon>
        <taxon>Vertebrata</taxon>
        <taxon>Euteleostomi</taxon>
        <taxon>Archelosauria</taxon>
        <taxon>Archosauria</taxon>
        <taxon>Dinosauria</taxon>
        <taxon>Saurischia</taxon>
        <taxon>Theropoda</taxon>
        <taxon>Coelurosauria</taxon>
        <taxon>Aves</taxon>
        <taxon>Neognathae</taxon>
        <taxon>Neoaves</taxon>
        <taxon>Telluraves</taxon>
        <taxon>Australaves</taxon>
        <taxon>Passeriformes</taxon>
        <taxon>Corvoidea</taxon>
        <taxon>Irenidae</taxon>
        <taxon>Chloropsis</taxon>
    </lineage>
</organism>
<dbReference type="SMART" id="SM00199">
    <property type="entry name" value="SCY"/>
    <property type="match status" value="1"/>
</dbReference>
<dbReference type="Pfam" id="PF00048">
    <property type="entry name" value="IL8"/>
    <property type="match status" value="1"/>
</dbReference>
<evidence type="ECO:0000256" key="3">
    <source>
        <dbReference type="ARBA" id="ARBA00022514"/>
    </source>
</evidence>
<dbReference type="GO" id="GO:0048245">
    <property type="term" value="P:eosinophil chemotaxis"/>
    <property type="evidence" value="ECO:0007669"/>
    <property type="project" value="TreeGrafter"/>
</dbReference>
<name>A0A850VDJ8_9CORV</name>
<protein>
    <submittedName>
        <fullName evidence="7">CCL5 protein</fullName>
    </submittedName>
</protein>
<comment type="caution">
    <text evidence="7">The sequence shown here is derived from an EMBL/GenBank/DDBJ whole genome shotgun (WGS) entry which is preliminary data.</text>
</comment>
<evidence type="ECO:0000256" key="2">
    <source>
        <dbReference type="ARBA" id="ARBA00022500"/>
    </source>
</evidence>
<dbReference type="GO" id="GO:0030335">
    <property type="term" value="P:positive regulation of cell migration"/>
    <property type="evidence" value="ECO:0007669"/>
    <property type="project" value="TreeGrafter"/>
</dbReference>
<comment type="similarity">
    <text evidence="1">Belongs to the intercrine beta (chemokine CC) family.</text>
</comment>
<dbReference type="Proteomes" id="UP000640999">
    <property type="component" value="Unassembled WGS sequence"/>
</dbReference>
<evidence type="ECO:0000259" key="6">
    <source>
        <dbReference type="SMART" id="SM00199"/>
    </source>
</evidence>
<evidence type="ECO:0000313" key="7">
    <source>
        <dbReference type="EMBL" id="NWH39482.1"/>
    </source>
</evidence>
<keyword evidence="4 5" id="KW-0732">Signal</keyword>
<dbReference type="GO" id="GO:0061844">
    <property type="term" value="P:antimicrobial humoral immune response mediated by antimicrobial peptide"/>
    <property type="evidence" value="ECO:0007669"/>
    <property type="project" value="TreeGrafter"/>
</dbReference>
<dbReference type="FunFam" id="2.40.50.40:FF:000002">
    <property type="entry name" value="C-C motif chemokine"/>
    <property type="match status" value="1"/>
</dbReference>
<dbReference type="OrthoDB" id="8934837at2759"/>
<sequence>WRGQRLCSSWGLTRALCVSPVLTDGVPNICCIRYQERPIPRHLVRSAFVTSSSCAKPAVMVVTKKDRLLCGDPEAKWVKELLKHFQSLEN</sequence>
<dbReference type="SUPFAM" id="SSF54117">
    <property type="entry name" value="Interleukin 8-like chemokines"/>
    <property type="match status" value="1"/>
</dbReference>
<evidence type="ECO:0000256" key="4">
    <source>
        <dbReference type="ARBA" id="ARBA00022729"/>
    </source>
</evidence>
<dbReference type="GO" id="GO:0070098">
    <property type="term" value="P:chemokine-mediated signaling pathway"/>
    <property type="evidence" value="ECO:0007669"/>
    <property type="project" value="TreeGrafter"/>
</dbReference>
<dbReference type="EMBL" id="WEIW01002095">
    <property type="protein sequence ID" value="NWH39482.1"/>
    <property type="molecule type" value="Genomic_DNA"/>
</dbReference>
<dbReference type="GO" id="GO:0006954">
    <property type="term" value="P:inflammatory response"/>
    <property type="evidence" value="ECO:0007669"/>
    <property type="project" value="TreeGrafter"/>
</dbReference>
<dbReference type="AlphaFoldDB" id="A0A850VDJ8"/>
<feature type="non-terminal residue" evidence="7">
    <location>
        <position position="1"/>
    </location>
</feature>
<dbReference type="CDD" id="cd00272">
    <property type="entry name" value="Chemokine_CC"/>
    <property type="match status" value="1"/>
</dbReference>
<accession>A0A850VDJ8</accession>
<dbReference type="PANTHER" id="PTHR12015">
    <property type="entry name" value="SMALL INDUCIBLE CYTOKINE A"/>
    <property type="match status" value="1"/>
</dbReference>
<keyword evidence="2" id="KW-0145">Chemotaxis</keyword>
<evidence type="ECO:0000256" key="1">
    <source>
        <dbReference type="ARBA" id="ARBA00010868"/>
    </source>
</evidence>
<feature type="domain" description="Chemokine interleukin-8-like" evidence="6">
    <location>
        <begin position="27"/>
        <end position="85"/>
    </location>
</feature>
<gene>
    <name evidence="7" type="primary">Ccl5_1</name>
    <name evidence="7" type="ORF">CHLHAR_R02238</name>
</gene>
<dbReference type="PANTHER" id="PTHR12015:SF103">
    <property type="entry name" value="C-C MOTIF CHEMOKINE 4-RELATED"/>
    <property type="match status" value="1"/>
</dbReference>
<feature type="non-terminal residue" evidence="7">
    <location>
        <position position="90"/>
    </location>
</feature>